<dbReference type="EMBL" id="MU393435">
    <property type="protein sequence ID" value="KAI4868828.1"/>
    <property type="molecule type" value="Genomic_DNA"/>
</dbReference>
<evidence type="ECO:0000313" key="2">
    <source>
        <dbReference type="Proteomes" id="UP001497700"/>
    </source>
</evidence>
<protein>
    <submittedName>
        <fullName evidence="1">Phosphoglycerate mutase-like protein</fullName>
    </submittedName>
</protein>
<accession>A0ACB9ZCS5</accession>
<organism evidence="1 2">
    <name type="scientific">Hypoxylon rubiginosum</name>
    <dbReference type="NCBI Taxonomy" id="110542"/>
    <lineage>
        <taxon>Eukaryota</taxon>
        <taxon>Fungi</taxon>
        <taxon>Dikarya</taxon>
        <taxon>Ascomycota</taxon>
        <taxon>Pezizomycotina</taxon>
        <taxon>Sordariomycetes</taxon>
        <taxon>Xylariomycetidae</taxon>
        <taxon>Xylariales</taxon>
        <taxon>Hypoxylaceae</taxon>
        <taxon>Hypoxylon</taxon>
    </lineage>
</organism>
<comment type="caution">
    <text evidence="1">The sequence shown here is derived from an EMBL/GenBank/DDBJ whole genome shotgun (WGS) entry which is preliminary data.</text>
</comment>
<evidence type="ECO:0000313" key="1">
    <source>
        <dbReference type="EMBL" id="KAI4868828.1"/>
    </source>
</evidence>
<name>A0ACB9ZCS5_9PEZI</name>
<keyword evidence="2" id="KW-1185">Reference proteome</keyword>
<dbReference type="Proteomes" id="UP001497700">
    <property type="component" value="Unassembled WGS sequence"/>
</dbReference>
<gene>
    <name evidence="1" type="ORF">F4820DRAFT_89414</name>
</gene>
<sequence length="287" mass="31259">MRILLIRHGESVDNVAGLYAGSRDSPLTNHGVLQTKRLGAHIAKRCETIGPIKHIFTSNLQRAYQTAEAIAEAQGSPNHDTSPLEVVRLPELREKDYGSSEGKKYRLKTGNSSDTSVRSDSETNGSMKTRANRFLDHLVPVIDEHVSDHVTVVVVAHGIILGILLAALLERFPPPSSPSSSQVGNREGFSEHVGWSNTGVLQAKLELKIKPLVDSPVAGGDTCPRVKPHHKALCSTVELVNNVEHLEGLKKTRGGIGSAKFDSRQRTMDSFFTPASKKRKLGEARNT</sequence>
<reference evidence="1 2" key="1">
    <citation type="journal article" date="2022" name="New Phytol.">
        <title>Ecological generalism drives hyperdiversity of secondary metabolite gene clusters in xylarialean endophytes.</title>
        <authorList>
            <person name="Franco M.E.E."/>
            <person name="Wisecaver J.H."/>
            <person name="Arnold A.E."/>
            <person name="Ju Y.M."/>
            <person name="Slot J.C."/>
            <person name="Ahrendt S."/>
            <person name="Moore L.P."/>
            <person name="Eastman K.E."/>
            <person name="Scott K."/>
            <person name="Konkel Z."/>
            <person name="Mondo S.J."/>
            <person name="Kuo A."/>
            <person name="Hayes R.D."/>
            <person name="Haridas S."/>
            <person name="Andreopoulos B."/>
            <person name="Riley R."/>
            <person name="LaButti K."/>
            <person name="Pangilinan J."/>
            <person name="Lipzen A."/>
            <person name="Amirebrahimi M."/>
            <person name="Yan J."/>
            <person name="Adam C."/>
            <person name="Keymanesh K."/>
            <person name="Ng V."/>
            <person name="Louie K."/>
            <person name="Northen T."/>
            <person name="Drula E."/>
            <person name="Henrissat B."/>
            <person name="Hsieh H.M."/>
            <person name="Youens-Clark K."/>
            <person name="Lutzoni F."/>
            <person name="Miadlikowska J."/>
            <person name="Eastwood D.C."/>
            <person name="Hamelin R.C."/>
            <person name="Grigoriev I.V."/>
            <person name="U'Ren J.M."/>
        </authorList>
    </citation>
    <scope>NUCLEOTIDE SEQUENCE [LARGE SCALE GENOMIC DNA]</scope>
    <source>
        <strain evidence="1 2">CBS 119005</strain>
    </source>
</reference>
<proteinExistence type="predicted"/>